<feature type="transmembrane region" description="Helical" evidence="1">
    <location>
        <begin position="12"/>
        <end position="38"/>
    </location>
</feature>
<evidence type="ECO:0000256" key="1">
    <source>
        <dbReference type="SAM" id="Phobius"/>
    </source>
</evidence>
<keyword evidence="3" id="KW-1185">Reference proteome</keyword>
<dbReference type="AlphaFoldDB" id="A0A9P4K0R4"/>
<organism evidence="2 3">
    <name type="scientific">Lojkania enalia</name>
    <dbReference type="NCBI Taxonomy" id="147567"/>
    <lineage>
        <taxon>Eukaryota</taxon>
        <taxon>Fungi</taxon>
        <taxon>Dikarya</taxon>
        <taxon>Ascomycota</taxon>
        <taxon>Pezizomycotina</taxon>
        <taxon>Dothideomycetes</taxon>
        <taxon>Pleosporomycetidae</taxon>
        <taxon>Pleosporales</taxon>
        <taxon>Pleosporales incertae sedis</taxon>
        <taxon>Lojkania</taxon>
    </lineage>
</organism>
<reference evidence="3" key="1">
    <citation type="journal article" date="2020" name="Stud. Mycol.">
        <title>101 Dothideomycetes genomes: A test case for predicting lifestyles and emergence of pathogens.</title>
        <authorList>
            <person name="Haridas S."/>
            <person name="Albert R."/>
            <person name="Binder M."/>
            <person name="Bloem J."/>
            <person name="LaButti K."/>
            <person name="Salamov A."/>
            <person name="Andreopoulos B."/>
            <person name="Baker S."/>
            <person name="Barry K."/>
            <person name="Bills G."/>
            <person name="Bluhm B."/>
            <person name="Cannon C."/>
            <person name="Castanera R."/>
            <person name="Culley D."/>
            <person name="Daum C."/>
            <person name="Ezra D."/>
            <person name="Gonzalez J."/>
            <person name="Henrissat B."/>
            <person name="Kuo A."/>
            <person name="Liang C."/>
            <person name="Lipzen A."/>
            <person name="Lutzoni F."/>
            <person name="Magnuson J."/>
            <person name="Mondo S."/>
            <person name="Nolan M."/>
            <person name="Ohm R."/>
            <person name="Pangilinan J."/>
            <person name="Park H.-J."/>
            <person name="Ramirez L."/>
            <person name="Alfaro M."/>
            <person name="Sun H."/>
            <person name="Tritt A."/>
            <person name="Yoshinaga Y."/>
            <person name="Zwiers L.-H."/>
            <person name="Turgeon B."/>
            <person name="Goodwin S."/>
            <person name="Spatafora J."/>
            <person name="Crous P."/>
            <person name="Grigoriev I."/>
        </authorList>
    </citation>
    <scope>NUCLEOTIDE SEQUENCE [LARGE SCALE GENOMIC DNA]</scope>
    <source>
        <strain evidence="3">CBS 304.66</strain>
    </source>
</reference>
<keyword evidence="1" id="KW-0812">Transmembrane</keyword>
<protein>
    <submittedName>
        <fullName evidence="2">Uncharacterized protein</fullName>
    </submittedName>
</protein>
<keyword evidence="1" id="KW-1133">Transmembrane helix</keyword>
<feature type="non-terminal residue" evidence="2">
    <location>
        <position position="1"/>
    </location>
</feature>
<evidence type="ECO:0000313" key="3">
    <source>
        <dbReference type="Proteomes" id="UP000800093"/>
    </source>
</evidence>
<comment type="caution">
    <text evidence="2">The sequence shown here is derived from an EMBL/GenBank/DDBJ whole genome shotgun (WGS) entry which is preliminary data.</text>
</comment>
<name>A0A9P4K0R4_9PLEO</name>
<gene>
    <name evidence="2" type="ORF">CC78DRAFT_478271</name>
</gene>
<dbReference type="Proteomes" id="UP000800093">
    <property type="component" value="Unassembled WGS sequence"/>
</dbReference>
<keyword evidence="1" id="KW-0472">Membrane</keyword>
<dbReference type="EMBL" id="ML986756">
    <property type="protein sequence ID" value="KAF2258573.1"/>
    <property type="molecule type" value="Genomic_DNA"/>
</dbReference>
<sequence>LSTYQVCPLPYLLGNALILGQSLFTILFEIPNIIFAAVNMESRQPNVRYPNRWREIMIYVPLRRSLRVHYCVPCSD</sequence>
<accession>A0A9P4K0R4</accession>
<proteinExistence type="predicted"/>
<evidence type="ECO:0000313" key="2">
    <source>
        <dbReference type="EMBL" id="KAF2258573.1"/>
    </source>
</evidence>